<dbReference type="EMBL" id="MGHD01000022">
    <property type="protein sequence ID" value="OGM59293.1"/>
    <property type="molecule type" value="Genomic_DNA"/>
</dbReference>
<dbReference type="Proteomes" id="UP000176404">
    <property type="component" value="Unassembled WGS sequence"/>
</dbReference>
<feature type="transmembrane region" description="Helical" evidence="8">
    <location>
        <begin position="12"/>
        <end position="32"/>
    </location>
</feature>
<keyword evidence="7 8" id="KW-0472">Membrane</keyword>
<evidence type="ECO:0000256" key="2">
    <source>
        <dbReference type="ARBA" id="ARBA00022475"/>
    </source>
</evidence>
<dbReference type="GO" id="GO:0016763">
    <property type="term" value="F:pentosyltransferase activity"/>
    <property type="evidence" value="ECO:0007669"/>
    <property type="project" value="TreeGrafter"/>
</dbReference>
<comment type="caution">
    <text evidence="10">The sequence shown here is derived from an EMBL/GenBank/DDBJ whole genome shotgun (WGS) entry which is preliminary data.</text>
</comment>
<comment type="subcellular location">
    <subcellularLocation>
        <location evidence="1">Cell membrane</location>
        <topology evidence="1">Multi-pass membrane protein</topology>
    </subcellularLocation>
</comment>
<evidence type="ECO:0000256" key="3">
    <source>
        <dbReference type="ARBA" id="ARBA00022676"/>
    </source>
</evidence>
<accession>A0A1F8B5H5</accession>
<evidence type="ECO:0000259" key="9">
    <source>
        <dbReference type="Pfam" id="PF13231"/>
    </source>
</evidence>
<protein>
    <recommendedName>
        <fullName evidence="9">Glycosyltransferase RgtA/B/C/D-like domain-containing protein</fullName>
    </recommendedName>
</protein>
<feature type="transmembrane region" description="Helical" evidence="8">
    <location>
        <begin position="313"/>
        <end position="332"/>
    </location>
</feature>
<keyword evidence="4" id="KW-0808">Transferase</keyword>
<evidence type="ECO:0000256" key="4">
    <source>
        <dbReference type="ARBA" id="ARBA00022679"/>
    </source>
</evidence>
<evidence type="ECO:0000256" key="5">
    <source>
        <dbReference type="ARBA" id="ARBA00022692"/>
    </source>
</evidence>
<evidence type="ECO:0000256" key="6">
    <source>
        <dbReference type="ARBA" id="ARBA00022989"/>
    </source>
</evidence>
<evidence type="ECO:0000313" key="11">
    <source>
        <dbReference type="Proteomes" id="UP000176404"/>
    </source>
</evidence>
<keyword evidence="3" id="KW-0328">Glycosyltransferase</keyword>
<keyword evidence="6 8" id="KW-1133">Transmembrane helix</keyword>
<dbReference type="STRING" id="1802517.A2892_05525"/>
<dbReference type="InterPro" id="IPR050297">
    <property type="entry name" value="LipidA_mod_glycosyltrf_83"/>
</dbReference>
<feature type="transmembrane region" description="Helical" evidence="8">
    <location>
        <begin position="114"/>
        <end position="131"/>
    </location>
</feature>
<feature type="transmembrane region" description="Helical" evidence="8">
    <location>
        <begin position="137"/>
        <end position="156"/>
    </location>
</feature>
<feature type="domain" description="Glycosyltransferase RgtA/B/C/D-like" evidence="9">
    <location>
        <begin position="109"/>
        <end position="250"/>
    </location>
</feature>
<evidence type="ECO:0000256" key="7">
    <source>
        <dbReference type="ARBA" id="ARBA00023136"/>
    </source>
</evidence>
<feature type="transmembrane region" description="Helical" evidence="8">
    <location>
        <begin position="371"/>
        <end position="388"/>
    </location>
</feature>
<organism evidence="10 11">
    <name type="scientific">Candidatus Woesebacteria bacterium RIFCSPLOWO2_01_FULL_39_10b</name>
    <dbReference type="NCBI Taxonomy" id="1802517"/>
    <lineage>
        <taxon>Bacteria</taxon>
        <taxon>Candidatus Woeseibacteriota</taxon>
    </lineage>
</organism>
<proteinExistence type="predicted"/>
<gene>
    <name evidence="10" type="ORF">A2892_05525</name>
</gene>
<dbReference type="AlphaFoldDB" id="A0A1F8B5H5"/>
<keyword evidence="2" id="KW-1003">Cell membrane</keyword>
<dbReference type="GO" id="GO:0005886">
    <property type="term" value="C:plasma membrane"/>
    <property type="evidence" value="ECO:0007669"/>
    <property type="project" value="UniProtKB-SubCell"/>
</dbReference>
<feature type="transmembrane region" description="Helical" evidence="8">
    <location>
        <begin position="187"/>
        <end position="211"/>
    </location>
</feature>
<keyword evidence="5 8" id="KW-0812">Transmembrane</keyword>
<dbReference type="PANTHER" id="PTHR33908:SF11">
    <property type="entry name" value="MEMBRANE PROTEIN"/>
    <property type="match status" value="1"/>
</dbReference>
<evidence type="ECO:0000313" key="10">
    <source>
        <dbReference type="EMBL" id="OGM59293.1"/>
    </source>
</evidence>
<feature type="transmembrane region" description="Helical" evidence="8">
    <location>
        <begin position="338"/>
        <end position="359"/>
    </location>
</feature>
<feature type="transmembrane region" description="Helical" evidence="8">
    <location>
        <begin position="232"/>
        <end position="250"/>
    </location>
</feature>
<reference evidence="10 11" key="1">
    <citation type="journal article" date="2016" name="Nat. Commun.">
        <title>Thousands of microbial genomes shed light on interconnected biogeochemical processes in an aquifer system.</title>
        <authorList>
            <person name="Anantharaman K."/>
            <person name="Brown C.T."/>
            <person name="Hug L.A."/>
            <person name="Sharon I."/>
            <person name="Castelle C.J."/>
            <person name="Probst A.J."/>
            <person name="Thomas B.C."/>
            <person name="Singh A."/>
            <person name="Wilkins M.J."/>
            <person name="Karaoz U."/>
            <person name="Brodie E.L."/>
            <person name="Williams K.H."/>
            <person name="Hubbard S.S."/>
            <person name="Banfield J.F."/>
        </authorList>
    </citation>
    <scope>NUCLEOTIDE SEQUENCE [LARGE SCALE GENOMIC DNA]</scope>
</reference>
<dbReference type="PANTHER" id="PTHR33908">
    <property type="entry name" value="MANNOSYLTRANSFERASE YKCB-RELATED"/>
    <property type="match status" value="1"/>
</dbReference>
<dbReference type="Pfam" id="PF13231">
    <property type="entry name" value="PMT_2"/>
    <property type="match status" value="1"/>
</dbReference>
<feature type="transmembrane region" description="Helical" evidence="8">
    <location>
        <begin position="288"/>
        <end position="306"/>
    </location>
</feature>
<evidence type="ECO:0000256" key="1">
    <source>
        <dbReference type="ARBA" id="ARBA00004651"/>
    </source>
</evidence>
<dbReference type="GO" id="GO:0009103">
    <property type="term" value="P:lipopolysaccharide biosynthetic process"/>
    <property type="evidence" value="ECO:0007669"/>
    <property type="project" value="UniProtKB-ARBA"/>
</dbReference>
<sequence length="487" mass="57454">MFKKINRVFHRQYFEYLILSIIILLFLFARLYKINNPIADWHSWRQADTSSVSRTYVEQGINILLPRYHDISTIQTGYFNPQGYRFVEFPIYNLIHSLLFLNFPFLNLEVWGRLLSIFSSLISTFFIYLIGRRFIDRWGGLIASFFFSLIPFNIYFSRVILPEPLSVTFALISVWLFVKFIDRGNFSFFYLAAISLSLAILTKPFTLFYSIPMIYLVLRKYGLKSLVKNSKLFIHFFVFSLITILPFLFWRGWMSKFPEGIPFWKWAFNGNKIRFKPSFWRWIFGERVGHLILGSWGLIPFSFGLLKKPKGEYFNHFFFIGSFFYLLIVASANVMHDYYQTIIIPAICLVLAQGVVNFWEQGGYDKKITRILLVFSLMVMFFTGGLQVKEFYKINHPEIIESGIAVDRLTTKDSLIVAPYNGDTALLYQTGRWGWPYVDRPIQELIKNGADYYLSVNYDAQTKEFMEIFETLEETENYIILDLSRVK</sequence>
<name>A0A1F8B5H5_9BACT</name>
<dbReference type="InterPro" id="IPR038731">
    <property type="entry name" value="RgtA/B/C-like"/>
</dbReference>
<evidence type="ECO:0000256" key="8">
    <source>
        <dbReference type="SAM" id="Phobius"/>
    </source>
</evidence>